<organism evidence="1 2">
    <name type="scientific">Selenomonas dianae</name>
    <dbReference type="NCBI Taxonomy" id="135079"/>
    <lineage>
        <taxon>Bacteria</taxon>
        <taxon>Bacillati</taxon>
        <taxon>Bacillota</taxon>
        <taxon>Negativicutes</taxon>
        <taxon>Selenomonadales</taxon>
        <taxon>Selenomonadaceae</taxon>
        <taxon>Selenomonas</taxon>
    </lineage>
</organism>
<keyword evidence="2" id="KW-1185">Reference proteome</keyword>
<reference evidence="1 2" key="1">
    <citation type="journal article" date="2019" name="Int. J. Syst. Evol. Microbiol.">
        <title>The Global Catalogue of Microorganisms (GCM) 10K type strain sequencing project: providing services to taxonomists for standard genome sequencing and annotation.</title>
        <authorList>
            <consortium name="The Broad Institute Genomics Platform"/>
            <consortium name="The Broad Institute Genome Sequencing Center for Infectious Disease"/>
            <person name="Wu L."/>
            <person name="Ma J."/>
        </authorList>
    </citation>
    <scope>NUCLEOTIDE SEQUENCE [LARGE SCALE GENOMIC DNA]</scope>
    <source>
        <strain evidence="1 2">JCM 8542</strain>
    </source>
</reference>
<evidence type="ECO:0000313" key="1">
    <source>
        <dbReference type="EMBL" id="GAA0200779.1"/>
    </source>
</evidence>
<name>A0ABN0SUE7_9FIRM</name>
<accession>A0ABN0SUE7</accession>
<proteinExistence type="predicted"/>
<comment type="caution">
    <text evidence="1">The sequence shown here is derived from an EMBL/GenBank/DDBJ whole genome shotgun (WGS) entry which is preliminary data.</text>
</comment>
<sequence length="131" mass="14913">MGKRKRTPKITAYIFMSQCDWQMILDALYFYDTEIYEFDIPVPDHGVRSAVASAVSKLKNSPFPDEDNAVSPLTRTEIIAAYYAMQYIQTELDAGDLELDYLPESLHDLTSFDSLKSRLAAHLSELGIVWI</sequence>
<protein>
    <submittedName>
        <fullName evidence="1">Uncharacterized protein</fullName>
    </submittedName>
</protein>
<gene>
    <name evidence="1" type="ORF">GCM10008919_00120</name>
</gene>
<dbReference type="EMBL" id="BAAACR010000001">
    <property type="protein sequence ID" value="GAA0200779.1"/>
    <property type="molecule type" value="Genomic_DNA"/>
</dbReference>
<dbReference type="Proteomes" id="UP001500399">
    <property type="component" value="Unassembled WGS sequence"/>
</dbReference>
<dbReference type="RefSeq" id="WP_304988035.1">
    <property type="nucleotide sequence ID" value="NZ_BAAACR010000001.1"/>
</dbReference>
<evidence type="ECO:0000313" key="2">
    <source>
        <dbReference type="Proteomes" id="UP001500399"/>
    </source>
</evidence>